<proteinExistence type="predicted"/>
<dbReference type="EMBL" id="KZ302114">
    <property type="protein sequence ID" value="PFH47389.1"/>
    <property type="molecule type" value="Genomic_DNA"/>
</dbReference>
<keyword evidence="2" id="KW-1185">Reference proteome</keyword>
<organism evidence="1 2">
    <name type="scientific">Amanita thiersii Skay4041</name>
    <dbReference type="NCBI Taxonomy" id="703135"/>
    <lineage>
        <taxon>Eukaryota</taxon>
        <taxon>Fungi</taxon>
        <taxon>Dikarya</taxon>
        <taxon>Basidiomycota</taxon>
        <taxon>Agaricomycotina</taxon>
        <taxon>Agaricomycetes</taxon>
        <taxon>Agaricomycetidae</taxon>
        <taxon>Agaricales</taxon>
        <taxon>Pluteineae</taxon>
        <taxon>Amanitaceae</taxon>
        <taxon>Amanita</taxon>
    </lineage>
</organism>
<gene>
    <name evidence="1" type="ORF">AMATHDRAFT_50345</name>
</gene>
<reference evidence="1 2" key="1">
    <citation type="submission" date="2014-02" db="EMBL/GenBank/DDBJ databases">
        <title>Transposable element dynamics among asymbiotic and ectomycorrhizal Amanita fungi.</title>
        <authorList>
            <consortium name="DOE Joint Genome Institute"/>
            <person name="Hess J."/>
            <person name="Skrede I."/>
            <person name="Wolfe B."/>
            <person name="LaButti K."/>
            <person name="Ohm R.A."/>
            <person name="Grigoriev I.V."/>
            <person name="Pringle A."/>
        </authorList>
    </citation>
    <scope>NUCLEOTIDE SEQUENCE [LARGE SCALE GENOMIC DNA]</scope>
    <source>
        <strain evidence="1 2">SKay4041</strain>
    </source>
</reference>
<accession>A0A2A9N9V6</accession>
<protein>
    <submittedName>
        <fullName evidence="1">Uncharacterized protein</fullName>
    </submittedName>
</protein>
<dbReference type="Proteomes" id="UP000242287">
    <property type="component" value="Unassembled WGS sequence"/>
</dbReference>
<sequence>MFEARVPAITELRVMKRPRVADNWQLREENTQAVSGTMLESAEEKDALRQRRRYMNDGNAVMDYMWKLCFTAKSCMSIFSIKFTFSMGRFSAKGSPSRFTQICL</sequence>
<evidence type="ECO:0000313" key="1">
    <source>
        <dbReference type="EMBL" id="PFH47389.1"/>
    </source>
</evidence>
<dbReference type="AlphaFoldDB" id="A0A2A9N9V6"/>
<name>A0A2A9N9V6_9AGAR</name>
<evidence type="ECO:0000313" key="2">
    <source>
        <dbReference type="Proteomes" id="UP000242287"/>
    </source>
</evidence>